<gene>
    <name evidence="3" type="ORF">Cboi02_000233200</name>
</gene>
<accession>A0A9W6SZ94</accession>
<dbReference type="Pfam" id="PF11176">
    <property type="entry name" value="Tma16"/>
    <property type="match status" value="1"/>
</dbReference>
<dbReference type="Gene3D" id="1.20.1440.170">
    <property type="entry name" value="Translation machinery-associated protein 16-like"/>
    <property type="match status" value="1"/>
</dbReference>
<organism evidence="3 4">
    <name type="scientific">Candida boidinii</name>
    <name type="common">Yeast</name>
    <dbReference type="NCBI Taxonomy" id="5477"/>
    <lineage>
        <taxon>Eukaryota</taxon>
        <taxon>Fungi</taxon>
        <taxon>Dikarya</taxon>
        <taxon>Ascomycota</taxon>
        <taxon>Saccharomycotina</taxon>
        <taxon>Pichiomycetes</taxon>
        <taxon>Pichiales</taxon>
        <taxon>Pichiaceae</taxon>
        <taxon>Ogataea</taxon>
        <taxon>Ogataea/Candida clade</taxon>
    </lineage>
</organism>
<dbReference type="GO" id="GO:0005634">
    <property type="term" value="C:nucleus"/>
    <property type="evidence" value="ECO:0007669"/>
    <property type="project" value="TreeGrafter"/>
</dbReference>
<feature type="region of interest" description="Disordered" evidence="2">
    <location>
        <begin position="1"/>
        <end position="27"/>
    </location>
</feature>
<evidence type="ECO:0000313" key="3">
    <source>
        <dbReference type="EMBL" id="GME69463.1"/>
    </source>
</evidence>
<proteinExistence type="inferred from homology"/>
<feature type="compositionally biased region" description="Basic and acidic residues" evidence="2">
    <location>
        <begin position="98"/>
        <end position="121"/>
    </location>
</feature>
<comment type="similarity">
    <text evidence="1">Belongs to the TMA16 family.</text>
</comment>
<comment type="caution">
    <text evidence="3">The sequence shown here is derived from an EMBL/GenBank/DDBJ whole genome shotgun (WGS) entry which is preliminary data.</text>
</comment>
<dbReference type="AlphaFoldDB" id="A0A9W6SZ94"/>
<dbReference type="EMBL" id="BSXN01000680">
    <property type="protein sequence ID" value="GME69463.1"/>
    <property type="molecule type" value="Genomic_DNA"/>
</dbReference>
<name>A0A9W6SZ94_CANBO</name>
<evidence type="ECO:0000256" key="2">
    <source>
        <dbReference type="SAM" id="MobiDB-lite"/>
    </source>
</evidence>
<protein>
    <submittedName>
        <fullName evidence="3">Unnamed protein product</fullName>
    </submittedName>
</protein>
<dbReference type="PANTHER" id="PTHR13349">
    <property type="entry name" value="TRANSLATION MACHINERY-ASSOCIATED PROTEIN 16"/>
    <property type="match status" value="1"/>
</dbReference>
<sequence>MPSAKSISKVSKQIKQKKGPLHPKGRKAKMLARASLREQKINLTKLHHAEYKDMELLIVRFFQDAISAGEYKNLKTFKISDIKIFIEAFIDRDNEELETMRNERRPGRPASKKQDLPESRIKKEKHQYSTGWNVPNLTDADTVELLRKWKGDQGGVTIFKHIICSKNSKDDENEMED</sequence>
<feature type="compositionally biased region" description="Low complexity" evidence="2">
    <location>
        <begin position="1"/>
        <end position="11"/>
    </location>
</feature>
<feature type="region of interest" description="Disordered" evidence="2">
    <location>
        <begin position="98"/>
        <end position="128"/>
    </location>
</feature>
<evidence type="ECO:0000256" key="1">
    <source>
        <dbReference type="ARBA" id="ARBA00034127"/>
    </source>
</evidence>
<dbReference type="InterPro" id="IPR021346">
    <property type="entry name" value="Tma16"/>
</dbReference>
<dbReference type="Proteomes" id="UP001165120">
    <property type="component" value="Unassembled WGS sequence"/>
</dbReference>
<dbReference type="InterPro" id="IPR038356">
    <property type="entry name" value="Tma16_sf"/>
</dbReference>
<evidence type="ECO:0000313" key="4">
    <source>
        <dbReference type="Proteomes" id="UP001165120"/>
    </source>
</evidence>
<feature type="compositionally biased region" description="Basic residues" evidence="2">
    <location>
        <begin position="12"/>
        <end position="27"/>
    </location>
</feature>
<dbReference type="PANTHER" id="PTHR13349:SF2">
    <property type="entry name" value="TRANSLATION MACHINERY-ASSOCIATED PROTEIN 16"/>
    <property type="match status" value="1"/>
</dbReference>
<keyword evidence="4" id="KW-1185">Reference proteome</keyword>
<reference evidence="3" key="1">
    <citation type="submission" date="2023-04" db="EMBL/GenBank/DDBJ databases">
        <title>Candida boidinii NBRC 10035.</title>
        <authorList>
            <person name="Ichikawa N."/>
            <person name="Sato H."/>
            <person name="Tonouchi N."/>
        </authorList>
    </citation>
    <scope>NUCLEOTIDE SEQUENCE</scope>
    <source>
        <strain evidence="3">NBRC 10035</strain>
    </source>
</reference>